<evidence type="ECO:0000256" key="3">
    <source>
        <dbReference type="ARBA" id="ARBA00023157"/>
    </source>
</evidence>
<dbReference type="RefSeq" id="WP_126806661.1">
    <property type="nucleotide sequence ID" value="NZ_PIPP01000002.1"/>
</dbReference>
<keyword evidence="3 6" id="KW-1015">Disulfide bond</keyword>
<evidence type="ECO:0000256" key="5">
    <source>
        <dbReference type="ARBA" id="ARBA00023284"/>
    </source>
</evidence>
<dbReference type="PANTHER" id="PTHR30111:SF1">
    <property type="entry name" value="33 KDA CHAPERONIN"/>
    <property type="match status" value="1"/>
</dbReference>
<dbReference type="OrthoDB" id="9793753at2"/>
<comment type="caution">
    <text evidence="7">The sequence shown here is derived from an EMBL/GenBank/DDBJ whole genome shotgun (WGS) entry which is preliminary data.</text>
</comment>
<name>A0A432WUI3_9GAMM</name>
<dbReference type="AlphaFoldDB" id="A0A432WUI3"/>
<comment type="PTM">
    <text evidence="6">Under oxidizing conditions two disulfide bonds are formed involving the reactive cysteines. Under reducing conditions zinc is bound to the reactive cysteines and the protein is inactive.</text>
</comment>
<dbReference type="Gene3D" id="3.55.30.10">
    <property type="entry name" value="Hsp33 domain"/>
    <property type="match status" value="1"/>
</dbReference>
<dbReference type="InterPro" id="IPR023212">
    <property type="entry name" value="Hsp33_helix_hairpin_bin_dom_sf"/>
</dbReference>
<sequence>MSLINDSIARFAFSDHDVRGEIVRLQDSYKRLIAGHNYPMIVQQLLGELMAVTSLLTATLKFEGHINVQLQGNGPLNFATVNGSHGQALRGVARLTSEPESNSFRDLVGEGAFLVITLTPEHGEKYQGMVAIESDSLAGAIESYFLQSEQLPTRIWLFADAEKGQAAGLFLQVLPAGNNTDSSFEHVTTLAATITADELYSLSTEEVLHRLYHEETIELYPEKPVKFYCGCSRERTASALRNVSADELHKILKEDGELRLTCDYCLTDYVYTQFDIDALNAHSAPEQTQ</sequence>
<organism evidence="7 8">
    <name type="scientific">Aliidiomarina shirensis</name>
    <dbReference type="NCBI Taxonomy" id="1048642"/>
    <lineage>
        <taxon>Bacteria</taxon>
        <taxon>Pseudomonadati</taxon>
        <taxon>Pseudomonadota</taxon>
        <taxon>Gammaproteobacteria</taxon>
        <taxon>Alteromonadales</taxon>
        <taxon>Idiomarinaceae</taxon>
        <taxon>Aliidiomarina</taxon>
    </lineage>
</organism>
<dbReference type="GO" id="GO:0044183">
    <property type="term" value="F:protein folding chaperone"/>
    <property type="evidence" value="ECO:0007669"/>
    <property type="project" value="TreeGrafter"/>
</dbReference>
<dbReference type="GO" id="GO:0042026">
    <property type="term" value="P:protein refolding"/>
    <property type="evidence" value="ECO:0007669"/>
    <property type="project" value="TreeGrafter"/>
</dbReference>
<dbReference type="EMBL" id="PIPP01000002">
    <property type="protein sequence ID" value="RUO37431.1"/>
    <property type="molecule type" value="Genomic_DNA"/>
</dbReference>
<reference evidence="8" key="1">
    <citation type="journal article" date="2018" name="Front. Microbiol.">
        <title>Genome-Based Analysis Reveals the Taxonomy and Diversity of the Family Idiomarinaceae.</title>
        <authorList>
            <person name="Liu Y."/>
            <person name="Lai Q."/>
            <person name="Shao Z."/>
        </authorList>
    </citation>
    <scope>NUCLEOTIDE SEQUENCE [LARGE SCALE GENOMIC DNA]</scope>
    <source>
        <strain evidence="8">AIS</strain>
    </source>
</reference>
<keyword evidence="2 6" id="KW-0862">Zinc</keyword>
<dbReference type="InterPro" id="IPR000397">
    <property type="entry name" value="Heat_shock_Hsp33"/>
</dbReference>
<dbReference type="InterPro" id="IPR016153">
    <property type="entry name" value="Heat_shock_Hsp33_N"/>
</dbReference>
<dbReference type="PANTHER" id="PTHR30111">
    <property type="entry name" value="33 KDA CHAPERONIN"/>
    <property type="match status" value="1"/>
</dbReference>
<evidence type="ECO:0000256" key="1">
    <source>
        <dbReference type="ARBA" id="ARBA00022490"/>
    </source>
</evidence>
<evidence type="ECO:0000256" key="6">
    <source>
        <dbReference type="HAMAP-Rule" id="MF_00117"/>
    </source>
</evidence>
<evidence type="ECO:0000313" key="7">
    <source>
        <dbReference type="EMBL" id="RUO37431.1"/>
    </source>
</evidence>
<accession>A0A432WUI3</accession>
<dbReference type="SUPFAM" id="SSF118352">
    <property type="entry name" value="HSP33 redox switch-like"/>
    <property type="match status" value="1"/>
</dbReference>
<dbReference type="InterPro" id="IPR016154">
    <property type="entry name" value="Heat_shock_Hsp33_C"/>
</dbReference>
<keyword evidence="5 6" id="KW-0676">Redox-active center</keyword>
<protein>
    <recommendedName>
        <fullName evidence="6">33 kDa chaperonin</fullName>
    </recommendedName>
    <alternativeName>
        <fullName evidence="6">Heat shock protein 33 homolog</fullName>
        <shortName evidence="6">HSP33</shortName>
    </alternativeName>
</protein>
<proteinExistence type="inferred from homology"/>
<dbReference type="PIRSF" id="PIRSF005261">
    <property type="entry name" value="Heat_shock_Hsp33"/>
    <property type="match status" value="1"/>
</dbReference>
<keyword evidence="4 6" id="KW-0143">Chaperone</keyword>
<dbReference type="Gene3D" id="1.10.287.480">
    <property type="entry name" value="helix hairpin bin"/>
    <property type="match status" value="1"/>
</dbReference>
<dbReference type="GO" id="GO:0051082">
    <property type="term" value="F:unfolded protein binding"/>
    <property type="evidence" value="ECO:0007669"/>
    <property type="project" value="UniProtKB-UniRule"/>
</dbReference>
<dbReference type="NCBIfam" id="NF001033">
    <property type="entry name" value="PRK00114.1"/>
    <property type="match status" value="1"/>
</dbReference>
<comment type="subcellular location">
    <subcellularLocation>
        <location evidence="6">Cytoplasm</location>
    </subcellularLocation>
</comment>
<gene>
    <name evidence="6" type="primary">hslO</name>
    <name evidence="7" type="ORF">CWE13_05590</name>
</gene>
<comment type="function">
    <text evidence="6">Redox regulated molecular chaperone. Protects both thermally unfolding and oxidatively damaged proteins from irreversible aggregation. Plays an important role in the bacterial defense system toward oxidative stress.</text>
</comment>
<comment type="similarity">
    <text evidence="6">Belongs to the HSP33 family.</text>
</comment>
<evidence type="ECO:0000313" key="8">
    <source>
        <dbReference type="Proteomes" id="UP000286934"/>
    </source>
</evidence>
<dbReference type="CDD" id="cd00498">
    <property type="entry name" value="Hsp33"/>
    <property type="match status" value="1"/>
</dbReference>
<dbReference type="SUPFAM" id="SSF64397">
    <property type="entry name" value="Hsp33 domain"/>
    <property type="match status" value="1"/>
</dbReference>
<keyword evidence="8" id="KW-1185">Reference proteome</keyword>
<evidence type="ECO:0000256" key="4">
    <source>
        <dbReference type="ARBA" id="ARBA00023186"/>
    </source>
</evidence>
<evidence type="ECO:0000256" key="2">
    <source>
        <dbReference type="ARBA" id="ARBA00022833"/>
    </source>
</evidence>
<dbReference type="Gene3D" id="3.90.1280.10">
    <property type="entry name" value="HSP33 redox switch-like"/>
    <property type="match status" value="1"/>
</dbReference>
<keyword evidence="1 6" id="KW-0963">Cytoplasm</keyword>
<dbReference type="Pfam" id="PF01430">
    <property type="entry name" value="HSP33"/>
    <property type="match status" value="1"/>
</dbReference>
<dbReference type="GO" id="GO:0005737">
    <property type="term" value="C:cytoplasm"/>
    <property type="evidence" value="ECO:0007669"/>
    <property type="project" value="UniProtKB-SubCell"/>
</dbReference>
<dbReference type="Proteomes" id="UP000286934">
    <property type="component" value="Unassembled WGS sequence"/>
</dbReference>
<feature type="disulfide bond" description="Redox-active" evidence="6">
    <location>
        <begin position="262"/>
        <end position="265"/>
    </location>
</feature>
<dbReference type="HAMAP" id="MF_00117">
    <property type="entry name" value="HslO"/>
    <property type="match status" value="1"/>
</dbReference>
<feature type="disulfide bond" description="Redox-active" evidence="6">
    <location>
        <begin position="229"/>
        <end position="231"/>
    </location>
</feature>